<accession>A0A1C7M5U1</accession>
<evidence type="ECO:0000313" key="1">
    <source>
        <dbReference type="EMBL" id="OBZ70434.1"/>
    </source>
</evidence>
<dbReference type="EMBL" id="LUGG01000014">
    <property type="protein sequence ID" value="OBZ70434.1"/>
    <property type="molecule type" value="Genomic_DNA"/>
</dbReference>
<organism evidence="1 2">
    <name type="scientific">Grifola frondosa</name>
    <name type="common">Maitake</name>
    <name type="synonym">Polyporus frondosus</name>
    <dbReference type="NCBI Taxonomy" id="5627"/>
    <lineage>
        <taxon>Eukaryota</taxon>
        <taxon>Fungi</taxon>
        <taxon>Dikarya</taxon>
        <taxon>Basidiomycota</taxon>
        <taxon>Agaricomycotina</taxon>
        <taxon>Agaricomycetes</taxon>
        <taxon>Polyporales</taxon>
        <taxon>Grifolaceae</taxon>
        <taxon>Grifola</taxon>
    </lineage>
</organism>
<proteinExistence type="predicted"/>
<evidence type="ECO:0000313" key="2">
    <source>
        <dbReference type="Proteomes" id="UP000092993"/>
    </source>
</evidence>
<reference evidence="1 2" key="1">
    <citation type="submission" date="2016-03" db="EMBL/GenBank/DDBJ databases">
        <title>Whole genome sequencing of Grifola frondosa 9006-11.</title>
        <authorList>
            <person name="Min B."/>
            <person name="Park H."/>
            <person name="Kim J.-G."/>
            <person name="Cho H."/>
            <person name="Oh Y.-L."/>
            <person name="Kong W.-S."/>
            <person name="Choi I.-G."/>
        </authorList>
    </citation>
    <scope>NUCLEOTIDE SEQUENCE [LARGE SCALE GENOMIC DNA]</scope>
    <source>
        <strain evidence="1 2">9006-11</strain>
    </source>
</reference>
<name>A0A1C7M5U1_GRIFR</name>
<gene>
    <name evidence="1" type="ORF">A0H81_09984</name>
</gene>
<sequence>MGQIMHMEEMFTGVTVMAYDFLPEDSEAHRAIANLTIRVIAPRKEITSTRWIRIMISPLSVPQEPRVHTADTSWLRTSEAETKVPTVKYKCEGG</sequence>
<dbReference type="AlphaFoldDB" id="A0A1C7M5U1"/>
<keyword evidence="2" id="KW-1185">Reference proteome</keyword>
<comment type="caution">
    <text evidence="1">The sequence shown here is derived from an EMBL/GenBank/DDBJ whole genome shotgun (WGS) entry which is preliminary data.</text>
</comment>
<protein>
    <submittedName>
        <fullName evidence="1">Uncharacterized protein</fullName>
    </submittedName>
</protein>
<dbReference type="Proteomes" id="UP000092993">
    <property type="component" value="Unassembled WGS sequence"/>
</dbReference>